<feature type="domain" description="AB hydrolase-1" evidence="4">
    <location>
        <begin position="74"/>
        <end position="226"/>
    </location>
</feature>
<reference evidence="6" key="1">
    <citation type="submission" date="2023-10" db="EMBL/GenBank/DDBJ databases">
        <authorList>
            <person name="Hackl T."/>
        </authorList>
    </citation>
    <scope>NUCLEOTIDE SEQUENCE</scope>
</reference>
<evidence type="ECO:0000313" key="7">
    <source>
        <dbReference type="Proteomes" id="UP001295740"/>
    </source>
</evidence>
<gene>
    <name evidence="6" type="ORF">KHLLAP_LOCUS11412</name>
</gene>
<keyword evidence="3" id="KW-0732">Signal</keyword>
<comment type="caution">
    <text evidence="6">The sequence shown here is derived from an EMBL/GenBank/DDBJ whole genome shotgun (WGS) entry which is preliminary data.</text>
</comment>
<accession>A0AAI8VTV1</accession>
<name>A0AAI8VTV1_9PEZI</name>
<proteinExistence type="inferred from homology"/>
<evidence type="ECO:0000259" key="4">
    <source>
        <dbReference type="Pfam" id="PF00561"/>
    </source>
</evidence>
<dbReference type="Gene3D" id="3.40.50.1820">
    <property type="entry name" value="alpha/beta hydrolase"/>
    <property type="match status" value="1"/>
</dbReference>
<organism evidence="6 7">
    <name type="scientific">Anthostomella pinea</name>
    <dbReference type="NCBI Taxonomy" id="933095"/>
    <lineage>
        <taxon>Eukaryota</taxon>
        <taxon>Fungi</taxon>
        <taxon>Dikarya</taxon>
        <taxon>Ascomycota</taxon>
        <taxon>Pezizomycotina</taxon>
        <taxon>Sordariomycetes</taxon>
        <taxon>Xylariomycetidae</taxon>
        <taxon>Xylariales</taxon>
        <taxon>Xylariaceae</taxon>
        <taxon>Anthostomella</taxon>
    </lineage>
</organism>
<comment type="similarity">
    <text evidence="1">Belongs to the peptidase S33 family.</text>
</comment>
<dbReference type="InterPro" id="IPR029058">
    <property type="entry name" value="AB_hydrolase_fold"/>
</dbReference>
<evidence type="ECO:0000259" key="5">
    <source>
        <dbReference type="Pfam" id="PF08386"/>
    </source>
</evidence>
<feature type="chain" id="PRO_5042613017" evidence="3">
    <location>
        <begin position="20"/>
        <end position="431"/>
    </location>
</feature>
<dbReference type="AlphaFoldDB" id="A0AAI8VTV1"/>
<dbReference type="Pfam" id="PF00561">
    <property type="entry name" value="Abhydrolase_1"/>
    <property type="match status" value="1"/>
</dbReference>
<evidence type="ECO:0000256" key="3">
    <source>
        <dbReference type="SAM" id="SignalP"/>
    </source>
</evidence>
<keyword evidence="2" id="KW-0378">Hydrolase</keyword>
<dbReference type="PANTHER" id="PTHR43248:SF30">
    <property type="entry name" value="AB HYDROLASE-1 DOMAIN-CONTAINING PROTEIN"/>
    <property type="match status" value="1"/>
</dbReference>
<dbReference type="PANTHER" id="PTHR43248">
    <property type="entry name" value="2-SUCCINYL-6-HYDROXY-2,4-CYCLOHEXADIENE-1-CARBOXYLATE SYNTHASE"/>
    <property type="match status" value="1"/>
</dbReference>
<protein>
    <submittedName>
        <fullName evidence="6">Uu.00g065690.m01.CDS01</fullName>
    </submittedName>
</protein>
<feature type="domain" description="Peptidase S33 tripeptidyl aminopeptidase-like C-terminal" evidence="5">
    <location>
        <begin position="390"/>
        <end position="430"/>
    </location>
</feature>
<dbReference type="Pfam" id="PF08386">
    <property type="entry name" value="Abhydrolase_4"/>
    <property type="match status" value="1"/>
</dbReference>
<dbReference type="InterPro" id="IPR000073">
    <property type="entry name" value="AB_hydrolase_1"/>
</dbReference>
<evidence type="ECO:0000256" key="1">
    <source>
        <dbReference type="ARBA" id="ARBA00010088"/>
    </source>
</evidence>
<feature type="signal peptide" evidence="3">
    <location>
        <begin position="1"/>
        <end position="19"/>
    </location>
</feature>
<evidence type="ECO:0000313" key="6">
    <source>
        <dbReference type="EMBL" id="CAJ2510944.1"/>
    </source>
</evidence>
<dbReference type="InterPro" id="IPR013595">
    <property type="entry name" value="Pept_S33_TAP-like_C"/>
</dbReference>
<keyword evidence="7" id="KW-1185">Reference proteome</keyword>
<sequence length="431" mass="45995">MAPTPFTAALLAAATLGATAPLFQPTHSPCSQKGELQLHGNFPLDWDDPHGHETIELGLVRLEAADKANRIGNLFINPGGPGGQVSGVVATIVQQPGIVDSEILNRFDIIGLDPRGVGLSTPVQCDIDASNKRVSRMPKTQAQFDELVQYNKAVGKSCREKTERLIDFVDTISAAKDHEAVRIAMGGEKANFLGLSYGSQLFSQYAELYPDSFRAMLLDGMVQHSQDEASNALIESTIYEATLKQFFAWSNSSADSPVQGQALDLEAVFKSVLAQADEAPIPAPGCDDVQCRSDVTAEEILFTLQGTLTMTSGWPGVLEALLEAQGGNATFISQAQPLIVGDAYTDSLLFGGRAIPCQDFSHAATTLAEVVAKQTQGTAFTPLTRGASQTYGIQTSCIGWPAPVNNPVKKNTYTGETPILMVNAVYDPETS</sequence>
<dbReference type="SUPFAM" id="SSF53474">
    <property type="entry name" value="alpha/beta-Hydrolases"/>
    <property type="match status" value="1"/>
</dbReference>
<dbReference type="EMBL" id="CAUWAG010000018">
    <property type="protein sequence ID" value="CAJ2510944.1"/>
    <property type="molecule type" value="Genomic_DNA"/>
</dbReference>
<dbReference type="Proteomes" id="UP001295740">
    <property type="component" value="Unassembled WGS sequence"/>
</dbReference>
<dbReference type="InterPro" id="IPR051601">
    <property type="entry name" value="Serine_prot/Carboxylest_S33"/>
</dbReference>
<dbReference type="GO" id="GO:0016787">
    <property type="term" value="F:hydrolase activity"/>
    <property type="evidence" value="ECO:0007669"/>
    <property type="project" value="UniProtKB-KW"/>
</dbReference>
<evidence type="ECO:0000256" key="2">
    <source>
        <dbReference type="ARBA" id="ARBA00022801"/>
    </source>
</evidence>